<keyword evidence="15" id="KW-0406">Ion transport</keyword>
<evidence type="ECO:0000256" key="3">
    <source>
        <dbReference type="ARBA" id="ARBA00022448"/>
    </source>
</evidence>
<feature type="transmembrane region" description="Helical" evidence="21">
    <location>
        <begin position="981"/>
        <end position="1003"/>
    </location>
</feature>
<keyword evidence="24" id="KW-1185">Reference proteome</keyword>
<dbReference type="GO" id="GO:0046872">
    <property type="term" value="F:metal ion binding"/>
    <property type="evidence" value="ECO:0007669"/>
    <property type="project" value="UniProtKB-KW"/>
</dbReference>
<dbReference type="GO" id="GO:0098794">
    <property type="term" value="C:postsynapse"/>
    <property type="evidence" value="ECO:0007669"/>
    <property type="project" value="TreeGrafter"/>
</dbReference>
<dbReference type="InterPro" id="IPR051171">
    <property type="entry name" value="CaCA"/>
</dbReference>
<dbReference type="InterPro" id="IPR044880">
    <property type="entry name" value="NCX_ion-bd_dom_sf"/>
</dbReference>
<dbReference type="GO" id="GO:0005516">
    <property type="term" value="F:calmodulin binding"/>
    <property type="evidence" value="ECO:0007669"/>
    <property type="project" value="UniProtKB-KW"/>
</dbReference>
<evidence type="ECO:0000256" key="10">
    <source>
        <dbReference type="ARBA" id="ARBA00022737"/>
    </source>
</evidence>
<comment type="similarity">
    <text evidence="2">Belongs to the Ca(2+):cation antiporter (CaCA) (TC 2.A.19) family. SLC8 subfamily.</text>
</comment>
<dbReference type="PANTHER" id="PTHR11878">
    <property type="entry name" value="SODIUM/CALCIUM EXCHANGER"/>
    <property type="match status" value="1"/>
</dbReference>
<dbReference type="SUPFAM" id="SSF141072">
    <property type="entry name" value="CalX-like"/>
    <property type="match status" value="2"/>
</dbReference>
<keyword evidence="14" id="KW-0915">Sodium</keyword>
<evidence type="ECO:0000256" key="19">
    <source>
        <dbReference type="ARBA" id="ARBA00033667"/>
    </source>
</evidence>
<evidence type="ECO:0000256" key="4">
    <source>
        <dbReference type="ARBA" id="ARBA00022449"/>
    </source>
</evidence>
<evidence type="ECO:0000256" key="14">
    <source>
        <dbReference type="ARBA" id="ARBA00023053"/>
    </source>
</evidence>
<feature type="domain" description="Calx-beta" evidence="22">
    <location>
        <begin position="606"/>
        <end position="705"/>
    </location>
</feature>
<sequence length="1008" mass="109761">MAHEYLGLETGRTQSCSKVSGRKSVPLPALAVVAGSGEFFSKDRVGSAAGEVRSDAERQRATAVARGPRSPCTTMSGPCPCPRSACLPAFFLLLLLALLELAHLAWAGPPGHTPNVALGNCSEGSSCAVGVVLPVWNPQNPSVGDKVARAIVYFVALIYMFLGMSIIADRFMSSIEVITSQEKEITIKKPNGETTTATVRIWNETVSNLTLMALGSSAPEILLSVIEVCGHRFEAGDLGPSTIVGSAAFNMFVIIAICVYVVPDGEARKIKHLRVFFVTAAWSLFAYIWLYLILSVFSPGVVEVWEAVLTFLFFPLCVVQAWIADRRLLFYKYVQRRYRADKSRGIIIETEGGGSAGFTKVDLEMDGRGANSHHREALDGILPGTEEGGSGSGGRDLEDEARREMARTLKELKQRHPEKDMEQLIEMANYQVLVQQQKSRAFYRIQATRMMIGAGNILKKHAADQARKVVSCHETSTQEDDPSTVRLEFQPSHYQCFENCGSLKLAVARRGGDPRCTVKVDYRTEDGTANAGSDYEFAEGTLIFKPGEMLKELTVGIIDDDIFEEDEYFYVHLSNPRMAGGPASHSVSPASPGAAPKAVLGETHTATVTIYDDDHAGIFTFENGAMRVSESVGTMQVKVQRTSGARGLVAVPYRTIDGTAKGGEDYEQVSGKLEFLNDETMKVIEVKIIDDEEYEKNKTFTIELGDPVLLEIGQKHGDSNENKPVMGAEDEEVAKMGCPSLGEHTRLDVVIEESYEFKSTVDKLIKKTNLALVVGSSSWREQFVSAVTVSAGDDDEEESGEEHLPSCFDYIMHFLTVFWKVLFAFVPPTEYWNGWACFMVSISLIGILTAVTGDLASHFGCTVGLKDSVTAVVFVALGTSVPDTFASKVAAIQDQYADASIGNVTGSNAVNVFLGIGVAWTIAAVYWRSKGKVFRVDPGSLAFSVTLFTILALVCVSVLLYRRRPSVAGGELGGPRTAKVITSLLFISLWLLYILLASLEAYCHVPGF</sequence>
<keyword evidence="3" id="KW-0813">Transport</keyword>
<keyword evidence="5" id="KW-1003">Cell membrane</keyword>
<evidence type="ECO:0000256" key="13">
    <source>
        <dbReference type="ARBA" id="ARBA00022989"/>
    </source>
</evidence>
<keyword evidence="12" id="KW-0112">Calmodulin-binding</keyword>
<evidence type="ECO:0000256" key="6">
    <source>
        <dbReference type="ARBA" id="ARBA00022568"/>
    </source>
</evidence>
<keyword evidence="8" id="KW-0479">Metal-binding</keyword>
<evidence type="ECO:0000256" key="15">
    <source>
        <dbReference type="ARBA" id="ARBA00023065"/>
    </source>
</evidence>
<feature type="transmembrane region" description="Helical" evidence="21">
    <location>
        <begin position="863"/>
        <end position="881"/>
    </location>
</feature>
<protein>
    <recommendedName>
        <fullName evidence="22">Calx-beta domain-containing protein</fullName>
    </recommendedName>
</protein>
<gene>
    <name evidence="23" type="ORF">MATL_G00165940</name>
</gene>
<evidence type="ECO:0000256" key="2">
    <source>
        <dbReference type="ARBA" id="ARBA00007489"/>
    </source>
</evidence>
<keyword evidence="6" id="KW-0109">Calcium transport</keyword>
<dbReference type="GO" id="GO:0005432">
    <property type="term" value="F:calcium:sodium antiporter activity"/>
    <property type="evidence" value="ECO:0007669"/>
    <property type="project" value="InterPro"/>
</dbReference>
<name>A0A9D3PQE5_MEGAT</name>
<feature type="domain" description="Calx-beta" evidence="22">
    <location>
        <begin position="474"/>
        <end position="574"/>
    </location>
</feature>
<feature type="transmembrane region" description="Helical" evidence="21">
    <location>
        <begin position="243"/>
        <end position="263"/>
    </location>
</feature>
<evidence type="ECO:0000256" key="1">
    <source>
        <dbReference type="ARBA" id="ARBA00004651"/>
    </source>
</evidence>
<evidence type="ECO:0000256" key="18">
    <source>
        <dbReference type="ARBA" id="ARBA00023201"/>
    </source>
</evidence>
<comment type="caution">
    <text evidence="23">The sequence shown here is derived from an EMBL/GenBank/DDBJ whole genome shotgun (WGS) entry which is preliminary data.</text>
</comment>
<feature type="region of interest" description="Disordered" evidence="20">
    <location>
        <begin position="50"/>
        <end position="69"/>
    </location>
</feature>
<feature type="transmembrane region" description="Helical" evidence="21">
    <location>
        <begin position="304"/>
        <end position="323"/>
    </location>
</feature>
<dbReference type="Pfam" id="PF16494">
    <property type="entry name" value="Na_Ca_ex_C"/>
    <property type="match status" value="1"/>
</dbReference>
<dbReference type="InterPro" id="IPR003644">
    <property type="entry name" value="Calx_beta"/>
</dbReference>
<feature type="transmembrane region" description="Helical" evidence="21">
    <location>
        <begin position="909"/>
        <end position="927"/>
    </location>
</feature>
<dbReference type="InterPro" id="IPR038081">
    <property type="entry name" value="CalX-like_sf"/>
</dbReference>
<evidence type="ECO:0000256" key="16">
    <source>
        <dbReference type="ARBA" id="ARBA00023136"/>
    </source>
</evidence>
<evidence type="ECO:0000256" key="20">
    <source>
        <dbReference type="SAM" id="MobiDB-lite"/>
    </source>
</evidence>
<evidence type="ECO:0000256" key="11">
    <source>
        <dbReference type="ARBA" id="ARBA00022837"/>
    </source>
</evidence>
<feature type="transmembrane region" description="Helical" evidence="21">
    <location>
        <begin position="85"/>
        <end position="105"/>
    </location>
</feature>
<dbReference type="InterPro" id="IPR032452">
    <property type="entry name" value="Na_Ca_Ex_C-exten"/>
</dbReference>
<dbReference type="InterPro" id="IPR004836">
    <property type="entry name" value="Na_Ca_Ex"/>
</dbReference>
<dbReference type="GO" id="GO:0030424">
    <property type="term" value="C:axon"/>
    <property type="evidence" value="ECO:0007669"/>
    <property type="project" value="TreeGrafter"/>
</dbReference>
<proteinExistence type="inferred from homology"/>
<dbReference type="Pfam" id="PF01699">
    <property type="entry name" value="Na_Ca_ex"/>
    <property type="match status" value="2"/>
</dbReference>
<feature type="transmembrane region" description="Helical" evidence="21">
    <location>
        <begin position="275"/>
        <end position="298"/>
    </location>
</feature>
<dbReference type="FunFam" id="1.20.1420.30:FF:000001">
    <property type="entry name" value="sodium/calcium exchanger 1 isoform X1"/>
    <property type="match status" value="1"/>
</dbReference>
<keyword evidence="16 21" id="KW-0472">Membrane</keyword>
<keyword evidence="17" id="KW-0325">Glycoprotein</keyword>
<dbReference type="InterPro" id="IPR004837">
    <property type="entry name" value="NaCa_Exmemb"/>
</dbReference>
<comment type="subcellular location">
    <subcellularLocation>
        <location evidence="1">Cell membrane</location>
        <topology evidence="1">Multi-pass membrane protein</topology>
    </subcellularLocation>
</comment>
<dbReference type="Gene3D" id="1.20.1420.30">
    <property type="entry name" value="NCX, central ion-binding region"/>
    <property type="match status" value="2"/>
</dbReference>
<evidence type="ECO:0000256" key="12">
    <source>
        <dbReference type="ARBA" id="ARBA00022860"/>
    </source>
</evidence>
<feature type="region of interest" description="Disordered" evidence="20">
    <location>
        <begin position="380"/>
        <end position="400"/>
    </location>
</feature>
<dbReference type="OrthoDB" id="418484at2759"/>
<evidence type="ECO:0000313" key="24">
    <source>
        <dbReference type="Proteomes" id="UP001046870"/>
    </source>
</evidence>
<dbReference type="GO" id="GO:0098703">
    <property type="term" value="P:calcium ion import across plasma membrane"/>
    <property type="evidence" value="ECO:0007669"/>
    <property type="project" value="TreeGrafter"/>
</dbReference>
<comment type="catalytic activity">
    <reaction evidence="19">
        <text>Ca(2+)(in) + 3 Na(+)(out) = Ca(2+)(out) + 3 Na(+)(in)</text>
        <dbReference type="Rhea" id="RHEA:69955"/>
        <dbReference type="ChEBI" id="CHEBI:29101"/>
        <dbReference type="ChEBI" id="CHEBI:29108"/>
    </reaction>
</comment>
<evidence type="ECO:0000256" key="9">
    <source>
        <dbReference type="ARBA" id="ARBA00022729"/>
    </source>
</evidence>
<reference evidence="23" key="1">
    <citation type="submission" date="2021-01" db="EMBL/GenBank/DDBJ databases">
        <authorList>
            <person name="Zahm M."/>
            <person name="Roques C."/>
            <person name="Cabau C."/>
            <person name="Klopp C."/>
            <person name="Donnadieu C."/>
            <person name="Jouanno E."/>
            <person name="Lampietro C."/>
            <person name="Louis A."/>
            <person name="Herpin A."/>
            <person name="Echchiki A."/>
            <person name="Berthelot C."/>
            <person name="Parey E."/>
            <person name="Roest-Crollius H."/>
            <person name="Braasch I."/>
            <person name="Postlethwait J."/>
            <person name="Bobe J."/>
            <person name="Montfort J."/>
            <person name="Bouchez O."/>
            <person name="Begum T."/>
            <person name="Mejri S."/>
            <person name="Adams A."/>
            <person name="Chen W.-J."/>
            <person name="Guiguen Y."/>
        </authorList>
    </citation>
    <scope>NUCLEOTIDE SEQUENCE</scope>
    <source>
        <strain evidence="23">YG-15Mar2019-1</strain>
        <tissue evidence="23">Brain</tissue>
    </source>
</reference>
<keyword evidence="10" id="KW-0677">Repeat</keyword>
<dbReference type="FunFam" id="1.20.1420.30:FF:000003">
    <property type="entry name" value="sodium/calcium exchanger 1 isoform X1"/>
    <property type="match status" value="1"/>
</dbReference>
<feature type="transmembrane region" description="Helical" evidence="21">
    <location>
        <begin position="939"/>
        <end position="961"/>
    </location>
</feature>
<dbReference type="PANTHER" id="PTHR11878:SF26">
    <property type="entry name" value="SODIUM_CALCIUM EXCHANGER 4 ISOFORM B"/>
    <property type="match status" value="1"/>
</dbReference>
<evidence type="ECO:0000256" key="7">
    <source>
        <dbReference type="ARBA" id="ARBA00022692"/>
    </source>
</evidence>
<accession>A0A9D3PQE5</accession>
<evidence type="ECO:0000256" key="17">
    <source>
        <dbReference type="ARBA" id="ARBA00023180"/>
    </source>
</evidence>
<dbReference type="GO" id="GO:0007154">
    <property type="term" value="P:cell communication"/>
    <property type="evidence" value="ECO:0007669"/>
    <property type="project" value="InterPro"/>
</dbReference>
<dbReference type="Pfam" id="PF03160">
    <property type="entry name" value="Calx-beta"/>
    <property type="match status" value="1"/>
</dbReference>
<feature type="transmembrane region" description="Helical" evidence="21">
    <location>
        <begin position="148"/>
        <end position="168"/>
    </location>
</feature>
<keyword evidence="18" id="KW-0739">Sodium transport</keyword>
<keyword evidence="11" id="KW-0106">Calcium</keyword>
<dbReference type="Gene3D" id="2.60.40.2030">
    <property type="match status" value="2"/>
</dbReference>
<keyword evidence="7 21" id="KW-0812">Transmembrane</keyword>
<dbReference type="GO" id="GO:0042383">
    <property type="term" value="C:sarcolemma"/>
    <property type="evidence" value="ECO:0007669"/>
    <property type="project" value="TreeGrafter"/>
</dbReference>
<dbReference type="AlphaFoldDB" id="A0A9D3PQE5"/>
<keyword evidence="4" id="KW-0050">Antiport</keyword>
<evidence type="ECO:0000313" key="23">
    <source>
        <dbReference type="EMBL" id="KAG7464467.1"/>
    </source>
</evidence>
<keyword evidence="13 21" id="KW-1133">Transmembrane helix</keyword>
<dbReference type="SMART" id="SM00237">
    <property type="entry name" value="Calx_beta"/>
    <property type="match status" value="2"/>
</dbReference>
<evidence type="ECO:0000256" key="21">
    <source>
        <dbReference type="SAM" id="Phobius"/>
    </source>
</evidence>
<dbReference type="NCBIfam" id="TIGR00845">
    <property type="entry name" value="caca"/>
    <property type="match status" value="1"/>
</dbReference>
<evidence type="ECO:0000259" key="22">
    <source>
        <dbReference type="SMART" id="SM00237"/>
    </source>
</evidence>
<keyword evidence="9" id="KW-0732">Signal</keyword>
<organism evidence="23 24">
    <name type="scientific">Megalops atlanticus</name>
    <name type="common">Tarpon</name>
    <name type="synonym">Clupea gigantea</name>
    <dbReference type="NCBI Taxonomy" id="7932"/>
    <lineage>
        <taxon>Eukaryota</taxon>
        <taxon>Metazoa</taxon>
        <taxon>Chordata</taxon>
        <taxon>Craniata</taxon>
        <taxon>Vertebrata</taxon>
        <taxon>Euteleostomi</taxon>
        <taxon>Actinopterygii</taxon>
        <taxon>Neopterygii</taxon>
        <taxon>Teleostei</taxon>
        <taxon>Elopiformes</taxon>
        <taxon>Megalopidae</taxon>
        <taxon>Megalops</taxon>
    </lineage>
</organism>
<evidence type="ECO:0000256" key="5">
    <source>
        <dbReference type="ARBA" id="ARBA00022475"/>
    </source>
</evidence>
<feature type="transmembrane region" description="Helical" evidence="21">
    <location>
        <begin position="832"/>
        <end position="851"/>
    </location>
</feature>
<dbReference type="PRINTS" id="PR01259">
    <property type="entry name" value="NACAEXCHNGR"/>
</dbReference>
<dbReference type="Proteomes" id="UP001046870">
    <property type="component" value="Chromosome 14"/>
</dbReference>
<evidence type="ECO:0000256" key="8">
    <source>
        <dbReference type="ARBA" id="ARBA00022723"/>
    </source>
</evidence>
<dbReference type="EMBL" id="JAFDVH010000014">
    <property type="protein sequence ID" value="KAG7464467.1"/>
    <property type="molecule type" value="Genomic_DNA"/>
</dbReference>